<proteinExistence type="inferred from homology"/>
<comment type="function">
    <text evidence="7">Transcriptional regulator that specifically binds to GA-rich elements (GAGA-repeats) present in regulatory sequences of genes involved in developmental processes.</text>
</comment>
<sequence length="142" mass="15311">MSKRAPTTRDASLNPIGRTRYVKKTMNMVINGIDLDLSEIPAPIWSCGNSTSQAWERDGFPGCFAGGRTLAAAVQQSSGLEEPKAMMWSSNESVVVVLRLTEGKGICFVEEIGFVLQEGAYWKGVGCLWIGHGGGMGNEILN</sequence>
<dbReference type="EMBL" id="JBBWWR010000005">
    <property type="protein sequence ID" value="KAK8966493.1"/>
    <property type="molecule type" value="Genomic_DNA"/>
</dbReference>
<keyword evidence="9" id="KW-1185">Reference proteome</keyword>
<comment type="caution">
    <text evidence="8">The sequence shown here is derived from an EMBL/GenBank/DDBJ whole genome shotgun (WGS) entry which is preliminary data.</text>
</comment>
<keyword evidence="5 7" id="KW-0804">Transcription</keyword>
<evidence type="ECO:0000256" key="2">
    <source>
        <dbReference type="ARBA" id="ARBA00007911"/>
    </source>
</evidence>
<name>A0ABR2MQP5_9ASPA</name>
<evidence type="ECO:0000256" key="4">
    <source>
        <dbReference type="ARBA" id="ARBA00023125"/>
    </source>
</evidence>
<evidence type="ECO:0000256" key="1">
    <source>
        <dbReference type="ARBA" id="ARBA00004123"/>
    </source>
</evidence>
<accession>A0ABR2MQP5</accession>
<evidence type="ECO:0000313" key="8">
    <source>
        <dbReference type="EMBL" id="KAK8966493.1"/>
    </source>
</evidence>
<evidence type="ECO:0000256" key="5">
    <source>
        <dbReference type="ARBA" id="ARBA00023163"/>
    </source>
</evidence>
<comment type="subcellular location">
    <subcellularLocation>
        <location evidence="1 7">Nucleus</location>
    </subcellularLocation>
</comment>
<keyword evidence="6 7" id="KW-0539">Nucleus</keyword>
<evidence type="ECO:0000256" key="3">
    <source>
        <dbReference type="ARBA" id="ARBA00023015"/>
    </source>
</evidence>
<keyword evidence="3 7" id="KW-0805">Transcription regulation</keyword>
<protein>
    <recommendedName>
        <fullName evidence="7">GAGA-binding transcriptional activator</fullName>
    </recommendedName>
</protein>
<dbReference type="Pfam" id="PF06217">
    <property type="entry name" value="GAGA_bind"/>
    <property type="match status" value="1"/>
</dbReference>
<dbReference type="InterPro" id="IPR010409">
    <property type="entry name" value="GAGA-bd_tscrpt_act"/>
</dbReference>
<comment type="similarity">
    <text evidence="2 7">Belongs to the BBR/BPC family.</text>
</comment>
<evidence type="ECO:0000313" key="9">
    <source>
        <dbReference type="Proteomes" id="UP001412067"/>
    </source>
</evidence>
<evidence type="ECO:0000256" key="6">
    <source>
        <dbReference type="ARBA" id="ARBA00023242"/>
    </source>
</evidence>
<dbReference type="Proteomes" id="UP001412067">
    <property type="component" value="Unassembled WGS sequence"/>
</dbReference>
<keyword evidence="4 7" id="KW-0238">DNA-binding</keyword>
<reference evidence="8 9" key="1">
    <citation type="journal article" date="2022" name="Nat. Plants">
        <title>Genomes of leafy and leafless Platanthera orchids illuminate the evolution of mycoheterotrophy.</title>
        <authorList>
            <person name="Li M.H."/>
            <person name="Liu K.W."/>
            <person name="Li Z."/>
            <person name="Lu H.C."/>
            <person name="Ye Q.L."/>
            <person name="Zhang D."/>
            <person name="Wang J.Y."/>
            <person name="Li Y.F."/>
            <person name="Zhong Z.M."/>
            <person name="Liu X."/>
            <person name="Yu X."/>
            <person name="Liu D.K."/>
            <person name="Tu X.D."/>
            <person name="Liu B."/>
            <person name="Hao Y."/>
            <person name="Liao X.Y."/>
            <person name="Jiang Y.T."/>
            <person name="Sun W.H."/>
            <person name="Chen J."/>
            <person name="Chen Y.Q."/>
            <person name="Ai Y."/>
            <person name="Zhai J.W."/>
            <person name="Wu S.S."/>
            <person name="Zhou Z."/>
            <person name="Hsiao Y.Y."/>
            <person name="Wu W.L."/>
            <person name="Chen Y.Y."/>
            <person name="Lin Y.F."/>
            <person name="Hsu J.L."/>
            <person name="Li C.Y."/>
            <person name="Wang Z.W."/>
            <person name="Zhao X."/>
            <person name="Zhong W.Y."/>
            <person name="Ma X.K."/>
            <person name="Ma L."/>
            <person name="Huang J."/>
            <person name="Chen G.Z."/>
            <person name="Huang M.Z."/>
            <person name="Huang L."/>
            <person name="Peng D.H."/>
            <person name="Luo Y.B."/>
            <person name="Zou S.Q."/>
            <person name="Chen S.P."/>
            <person name="Lan S."/>
            <person name="Tsai W.C."/>
            <person name="Van de Peer Y."/>
            <person name="Liu Z.J."/>
        </authorList>
    </citation>
    <scope>NUCLEOTIDE SEQUENCE [LARGE SCALE GENOMIC DNA]</scope>
    <source>
        <strain evidence="8">Lor288</strain>
    </source>
</reference>
<gene>
    <name evidence="8" type="primary">BBR</name>
    <name evidence="8" type="ORF">KSP40_PGU005890</name>
</gene>
<organism evidence="8 9">
    <name type="scientific">Platanthera guangdongensis</name>
    <dbReference type="NCBI Taxonomy" id="2320717"/>
    <lineage>
        <taxon>Eukaryota</taxon>
        <taxon>Viridiplantae</taxon>
        <taxon>Streptophyta</taxon>
        <taxon>Embryophyta</taxon>
        <taxon>Tracheophyta</taxon>
        <taxon>Spermatophyta</taxon>
        <taxon>Magnoliopsida</taxon>
        <taxon>Liliopsida</taxon>
        <taxon>Asparagales</taxon>
        <taxon>Orchidaceae</taxon>
        <taxon>Orchidoideae</taxon>
        <taxon>Orchideae</taxon>
        <taxon>Orchidinae</taxon>
        <taxon>Platanthera</taxon>
    </lineage>
</organism>
<evidence type="ECO:0000256" key="7">
    <source>
        <dbReference type="RuleBase" id="RU367160"/>
    </source>
</evidence>